<gene>
    <name evidence="4" type="ORF">CJ030_MR0G007775</name>
</gene>
<evidence type="ECO:0000313" key="5">
    <source>
        <dbReference type="Proteomes" id="UP000516437"/>
    </source>
</evidence>
<feature type="region of interest" description="Disordered" evidence="3">
    <location>
        <begin position="366"/>
        <end position="385"/>
    </location>
</feature>
<feature type="transmembrane region" description="Helical" evidence="2">
    <location>
        <begin position="441"/>
        <end position="464"/>
    </location>
</feature>
<dbReference type="Gene3D" id="1.20.58.340">
    <property type="entry name" value="Magnesium transport protein CorA, transmembrane region"/>
    <property type="match status" value="1"/>
</dbReference>
<accession>A0A6A1UJC0</accession>
<sequence length="505" mass="55832">MRAGSGGHLKSGHPQPEEDPDPVRTVSVGFPLAGGGHRKKGTGVRAWMLVDSTGQAQVIEAGKHAIMRRTGLPARDLRILDPLLSYPSTVLGRERAIVINLEHMKAIITAQEVLLLNSRDPSVTPFVEELQRRLVRRHHATTAQAQGGNDSNWSNLYDLGEPQSRTGSPQDFSGQFSQFQGLDEEGNADAKQDLENQDSSKFLPFEFVALEACLEAACSCLEIEAKTLEQEAHPALDKLTSKISTLNLERVRQIKSRLVAITGRVQKVRDELEHLLDDDEDMAEMYLTDKLVQQHLGNSSASSLSENDEMDDEDVQSDKDDRQKMPNVIVTRVPAEISPEAGGVSVSYKGELRDINNQEQVYGASNALSRDSHGTHTSSTHSVSGKPLDVEELEMLLEAYFVQIDGTLNKLSTLREYVDDTEDYINIMLDDKQNHLLQMGVMLTTATVVLNAFIVVAGVFGMNIHIDLFTTGMPQFLWTVGGSAMGTVFLYVIAIAWMKHKRLLE</sequence>
<keyword evidence="2" id="KW-0812">Transmembrane</keyword>
<comment type="function">
    <text evidence="2">Magnesium transporter that may mediate the influx of magnesium.</text>
</comment>
<feature type="transmembrane region" description="Helical" evidence="2">
    <location>
        <begin position="476"/>
        <end position="498"/>
    </location>
</feature>
<feature type="compositionally biased region" description="Polar residues" evidence="3">
    <location>
        <begin position="141"/>
        <end position="155"/>
    </location>
</feature>
<protein>
    <recommendedName>
        <fullName evidence="2">Magnesium transporter</fullName>
    </recommendedName>
</protein>
<feature type="region of interest" description="Disordered" evidence="3">
    <location>
        <begin position="1"/>
        <end position="40"/>
    </location>
</feature>
<evidence type="ECO:0000256" key="1">
    <source>
        <dbReference type="ARBA" id="ARBA00007535"/>
    </source>
</evidence>
<comment type="similarity">
    <text evidence="1 2">Belongs to the CorA metal ion transporter (MIT) (TC 1.A.35.5) family.</text>
</comment>
<dbReference type="Proteomes" id="UP000516437">
    <property type="component" value="Unassembled WGS sequence"/>
</dbReference>
<dbReference type="Pfam" id="PF22099">
    <property type="entry name" value="MRS2-like"/>
    <property type="match status" value="3"/>
</dbReference>
<feature type="compositionally biased region" description="Acidic residues" evidence="3">
    <location>
        <begin position="306"/>
        <end position="315"/>
    </location>
</feature>
<dbReference type="FunFam" id="2.40.128.330:FF:000001">
    <property type="entry name" value="Magnesium transporter MRS2-1"/>
    <property type="match status" value="1"/>
</dbReference>
<feature type="compositionally biased region" description="Low complexity" evidence="3">
    <location>
        <begin position="375"/>
        <end position="385"/>
    </location>
</feature>
<keyword evidence="2" id="KW-0813">Transport</keyword>
<evidence type="ECO:0000256" key="3">
    <source>
        <dbReference type="SAM" id="MobiDB-lite"/>
    </source>
</evidence>
<reference evidence="4 5" key="1">
    <citation type="journal article" date="2019" name="Plant Biotechnol. J.">
        <title>The red bayberry genome and genetic basis of sex determination.</title>
        <authorList>
            <person name="Jia H.M."/>
            <person name="Jia H.J."/>
            <person name="Cai Q.L."/>
            <person name="Wang Y."/>
            <person name="Zhao H.B."/>
            <person name="Yang W.F."/>
            <person name="Wang G.Y."/>
            <person name="Li Y.H."/>
            <person name="Zhan D.L."/>
            <person name="Shen Y.T."/>
            <person name="Niu Q.F."/>
            <person name="Chang L."/>
            <person name="Qiu J."/>
            <person name="Zhao L."/>
            <person name="Xie H.B."/>
            <person name="Fu W.Y."/>
            <person name="Jin J."/>
            <person name="Li X.W."/>
            <person name="Jiao Y."/>
            <person name="Zhou C.C."/>
            <person name="Tu T."/>
            <person name="Chai C.Y."/>
            <person name="Gao J.L."/>
            <person name="Fan L.J."/>
            <person name="van de Weg E."/>
            <person name="Wang J.Y."/>
            <person name="Gao Z.S."/>
        </authorList>
    </citation>
    <scope>NUCLEOTIDE SEQUENCE [LARGE SCALE GENOMIC DNA]</scope>
    <source>
        <tissue evidence="4">Leaves</tissue>
    </source>
</reference>
<evidence type="ECO:0000256" key="2">
    <source>
        <dbReference type="RuleBase" id="RU366041"/>
    </source>
</evidence>
<dbReference type="GO" id="GO:0015095">
    <property type="term" value="F:magnesium ion transmembrane transporter activity"/>
    <property type="evidence" value="ECO:0007669"/>
    <property type="project" value="TreeGrafter"/>
</dbReference>
<dbReference type="GO" id="GO:0016020">
    <property type="term" value="C:membrane"/>
    <property type="evidence" value="ECO:0007669"/>
    <property type="project" value="UniProtKB-SubCell"/>
</dbReference>
<proteinExistence type="inferred from homology"/>
<keyword evidence="2" id="KW-0472">Membrane</keyword>
<keyword evidence="2" id="KW-1133">Transmembrane helix</keyword>
<feature type="compositionally biased region" description="Low complexity" evidence="3">
    <location>
        <begin position="167"/>
        <end position="177"/>
    </location>
</feature>
<feature type="region of interest" description="Disordered" evidence="3">
    <location>
        <begin position="138"/>
        <end position="177"/>
    </location>
</feature>
<comment type="subcellular location">
    <subcellularLocation>
        <location evidence="2">Membrane</location>
        <topology evidence="2">Multi-pass membrane protein</topology>
    </subcellularLocation>
</comment>
<dbReference type="CDD" id="cd12823">
    <property type="entry name" value="Mrs2_Mfm1p-like"/>
    <property type="match status" value="1"/>
</dbReference>
<name>A0A6A1UJC0_9ROSI</name>
<dbReference type="OrthoDB" id="10251508at2759"/>
<dbReference type="AlphaFoldDB" id="A0A6A1UJC0"/>
<dbReference type="InterPro" id="IPR039204">
    <property type="entry name" value="MRS2-like"/>
</dbReference>
<dbReference type="Gene3D" id="2.40.128.330">
    <property type="match status" value="1"/>
</dbReference>
<keyword evidence="5" id="KW-1185">Reference proteome</keyword>
<comment type="caution">
    <text evidence="4">The sequence shown here is derived from an EMBL/GenBank/DDBJ whole genome shotgun (WGS) entry which is preliminary data.</text>
</comment>
<organism evidence="4 5">
    <name type="scientific">Morella rubra</name>
    <name type="common">Chinese bayberry</name>
    <dbReference type="NCBI Taxonomy" id="262757"/>
    <lineage>
        <taxon>Eukaryota</taxon>
        <taxon>Viridiplantae</taxon>
        <taxon>Streptophyta</taxon>
        <taxon>Embryophyta</taxon>
        <taxon>Tracheophyta</taxon>
        <taxon>Spermatophyta</taxon>
        <taxon>Magnoliopsida</taxon>
        <taxon>eudicotyledons</taxon>
        <taxon>Gunneridae</taxon>
        <taxon>Pentapetalae</taxon>
        <taxon>rosids</taxon>
        <taxon>fabids</taxon>
        <taxon>Fagales</taxon>
        <taxon>Myricaceae</taxon>
        <taxon>Morella</taxon>
    </lineage>
</organism>
<dbReference type="EMBL" id="RXIC02000191">
    <property type="protein sequence ID" value="KAB1200243.1"/>
    <property type="molecule type" value="Genomic_DNA"/>
</dbReference>
<keyword evidence="2" id="KW-0406">Ion transport</keyword>
<dbReference type="PANTHER" id="PTHR13890:SF35">
    <property type="entry name" value="MAGNESIUM TRANSPORTER MRS2-3"/>
    <property type="match status" value="1"/>
</dbReference>
<evidence type="ECO:0000313" key="4">
    <source>
        <dbReference type="EMBL" id="KAB1200243.1"/>
    </source>
</evidence>
<feature type="region of interest" description="Disordered" evidence="3">
    <location>
        <begin position="297"/>
        <end position="327"/>
    </location>
</feature>
<keyword evidence="2" id="KW-0460">Magnesium</keyword>
<dbReference type="PANTHER" id="PTHR13890">
    <property type="entry name" value="RNA SPLICING PROTEIN MRS2, MITOCHONDRIAL"/>
    <property type="match status" value="1"/>
</dbReference>